<evidence type="ECO:0000313" key="1">
    <source>
        <dbReference type="EMBL" id="TWH95106.1"/>
    </source>
</evidence>
<dbReference type="RefSeq" id="WP_021247385.1">
    <property type="nucleotide sequence ID" value="NZ_JACIIY010000002.1"/>
</dbReference>
<gene>
    <name evidence="1" type="ORF">IQ35_01358</name>
</gene>
<organism evidence="1 2">
    <name type="scientific">Sphingobium wenxiniae (strain DSM 21828 / CGMCC 1.7748 / JZ-1)</name>
    <dbReference type="NCBI Taxonomy" id="595605"/>
    <lineage>
        <taxon>Bacteria</taxon>
        <taxon>Pseudomonadati</taxon>
        <taxon>Pseudomonadota</taxon>
        <taxon>Alphaproteobacteria</taxon>
        <taxon>Sphingomonadales</taxon>
        <taxon>Sphingomonadaceae</taxon>
        <taxon>Sphingobium</taxon>
    </lineage>
</organism>
<name>A0A562KI93_SPHWJ</name>
<accession>A0A562KI93</accession>
<comment type="caution">
    <text evidence="1">The sequence shown here is derived from an EMBL/GenBank/DDBJ whole genome shotgun (WGS) entry which is preliminary data.</text>
</comment>
<reference evidence="1 2" key="1">
    <citation type="journal article" date="2015" name="Stand. Genomic Sci.">
        <title>Genomic Encyclopedia of Bacterial and Archaeal Type Strains, Phase III: the genomes of soil and plant-associated and newly described type strains.</title>
        <authorList>
            <person name="Whitman W.B."/>
            <person name="Woyke T."/>
            <person name="Klenk H.P."/>
            <person name="Zhou Y."/>
            <person name="Lilburn T.G."/>
            <person name="Beck B.J."/>
            <person name="De Vos P."/>
            <person name="Vandamme P."/>
            <person name="Eisen J.A."/>
            <person name="Garrity G."/>
            <person name="Hugenholtz P."/>
            <person name="Kyrpides N.C."/>
        </authorList>
    </citation>
    <scope>NUCLEOTIDE SEQUENCE [LARGE SCALE GENOMIC DNA]</scope>
    <source>
        <strain evidence="1 2">CGMCC 1.7748</strain>
    </source>
</reference>
<dbReference type="Proteomes" id="UP000316624">
    <property type="component" value="Unassembled WGS sequence"/>
</dbReference>
<dbReference type="AlphaFoldDB" id="A0A562KI93"/>
<proteinExistence type="predicted"/>
<keyword evidence="2" id="KW-1185">Reference proteome</keyword>
<protein>
    <submittedName>
        <fullName evidence="1">Uncharacterized protein</fullName>
    </submittedName>
</protein>
<dbReference type="EMBL" id="VLKK01000004">
    <property type="protein sequence ID" value="TWH95106.1"/>
    <property type="molecule type" value="Genomic_DNA"/>
</dbReference>
<evidence type="ECO:0000313" key="2">
    <source>
        <dbReference type="Proteomes" id="UP000316624"/>
    </source>
</evidence>
<sequence length="107" mass="11854">MTLHPQIAALAAQLEELSALLRGHGDRWWSAKIDLCRGLITDSNFTGVEKFLALLNGAGGFADFKLRDGEGALLPDHLRLVELRQAARTLAERLAREERSTPDRMSD</sequence>